<dbReference type="InterPro" id="IPR036116">
    <property type="entry name" value="FN3_sf"/>
</dbReference>
<dbReference type="Proteomes" id="UP000034954">
    <property type="component" value="Unassembled WGS sequence"/>
</dbReference>
<evidence type="ECO:0000313" key="4">
    <source>
        <dbReference type="Proteomes" id="UP000034954"/>
    </source>
</evidence>
<dbReference type="Gene3D" id="2.60.40.10">
    <property type="entry name" value="Immunoglobulins"/>
    <property type="match status" value="2"/>
</dbReference>
<proteinExistence type="predicted"/>
<dbReference type="GO" id="GO:0003993">
    <property type="term" value="F:acid phosphatase activity"/>
    <property type="evidence" value="ECO:0007669"/>
    <property type="project" value="InterPro"/>
</dbReference>
<gene>
    <name evidence="3" type="ORF">BROFUL_00834</name>
</gene>
<dbReference type="InterPro" id="IPR015914">
    <property type="entry name" value="PAPs_N"/>
</dbReference>
<reference evidence="3 4" key="1">
    <citation type="journal article" date="2013" name="BMC Microbiol.">
        <title>Identification of the type II cytochrome c maturation pathway in anammox bacteria by comparative genomics.</title>
        <authorList>
            <person name="Ferousi C."/>
            <person name="Speth D.R."/>
            <person name="Reimann J."/>
            <person name="Op den Camp H.J."/>
            <person name="Allen J.W."/>
            <person name="Keltjens J.T."/>
            <person name="Jetten M.S."/>
        </authorList>
    </citation>
    <scope>NUCLEOTIDE SEQUENCE [LARGE SCALE GENOMIC DNA]</scope>
    <source>
        <strain evidence="3">RU1</strain>
    </source>
</reference>
<organism evidence="3 4">
    <name type="scientific">Candidatus Brocadia fulgida</name>
    <dbReference type="NCBI Taxonomy" id="380242"/>
    <lineage>
        <taxon>Bacteria</taxon>
        <taxon>Pseudomonadati</taxon>
        <taxon>Planctomycetota</taxon>
        <taxon>Candidatus Brocadiia</taxon>
        <taxon>Candidatus Brocadiales</taxon>
        <taxon>Candidatus Brocadiaceae</taxon>
        <taxon>Candidatus Brocadia</taxon>
    </lineage>
</organism>
<evidence type="ECO:0000313" key="3">
    <source>
        <dbReference type="EMBL" id="KKO20449.1"/>
    </source>
</evidence>
<keyword evidence="4" id="KW-1185">Reference proteome</keyword>
<dbReference type="GO" id="GO:0046872">
    <property type="term" value="F:metal ion binding"/>
    <property type="evidence" value="ECO:0007669"/>
    <property type="project" value="InterPro"/>
</dbReference>
<sequence length="351" mass="36881">MTQNGAITTISAEKLTPEGSQLLVETAACLKLVDKALFQTIPTIEDLKAATGMLEKLGEIKVVPTRLSISVGGTHTVHVINSKAITYASDDIRVVTVDNISDFERGTDRIVIKGVGPGSSTVTVFNVLGRSGNFAVDVVIPKPTVETGTATSMTANSVTLHGTVTANSDASTNAWFDYGTQSGNYSRKKDAQPGTITGTGDTPVTAEISDLKPATTYHYRIAVKNSADTAYGSENSFVTKISTPTVETGTATNTTANSATLHGMVTANGASTTAWFDYGTVSGAYGSQSDKIEVTDKEEKLINVEIKGLLLGATYYYRIAAENTLGKSEGSEESFKTKPIETVSPTPTVAP</sequence>
<comment type="caution">
    <text evidence="3">The sequence shown here is derived from an EMBL/GenBank/DDBJ whole genome shotgun (WGS) entry which is preliminary data.</text>
</comment>
<dbReference type="EMBL" id="LAQJ01000104">
    <property type="protein sequence ID" value="KKO20449.1"/>
    <property type="molecule type" value="Genomic_DNA"/>
</dbReference>
<feature type="domain" description="Purple acid phosphatase N-terminal" evidence="2">
    <location>
        <begin position="151"/>
        <end position="239"/>
    </location>
</feature>
<feature type="region of interest" description="Disordered" evidence="1">
    <location>
        <begin position="326"/>
        <end position="351"/>
    </location>
</feature>
<protein>
    <recommendedName>
        <fullName evidence="2">Purple acid phosphatase N-terminal domain-containing protein</fullName>
    </recommendedName>
</protein>
<feature type="compositionally biased region" description="Basic and acidic residues" evidence="1">
    <location>
        <begin position="329"/>
        <end position="339"/>
    </location>
</feature>
<accession>A0A0M2V158</accession>
<dbReference type="InterPro" id="IPR013783">
    <property type="entry name" value="Ig-like_fold"/>
</dbReference>
<name>A0A0M2V158_9BACT</name>
<dbReference type="AlphaFoldDB" id="A0A0M2V158"/>
<evidence type="ECO:0000256" key="1">
    <source>
        <dbReference type="SAM" id="MobiDB-lite"/>
    </source>
</evidence>
<dbReference type="SUPFAM" id="SSF49265">
    <property type="entry name" value="Fibronectin type III"/>
    <property type="match status" value="1"/>
</dbReference>
<dbReference type="Pfam" id="PF16656">
    <property type="entry name" value="Pur_ac_phosph_N"/>
    <property type="match status" value="1"/>
</dbReference>
<evidence type="ECO:0000259" key="2">
    <source>
        <dbReference type="Pfam" id="PF16656"/>
    </source>
</evidence>